<organism evidence="1 2">
    <name type="scientific">Agrobacterium fabrum</name>
    <dbReference type="NCBI Taxonomy" id="1176649"/>
    <lineage>
        <taxon>Bacteria</taxon>
        <taxon>Pseudomonadati</taxon>
        <taxon>Pseudomonadota</taxon>
        <taxon>Alphaproteobacteria</taxon>
        <taxon>Hyphomicrobiales</taxon>
        <taxon>Rhizobiaceae</taxon>
        <taxon>Rhizobium/Agrobacterium group</taxon>
        <taxon>Agrobacterium</taxon>
        <taxon>Agrobacterium tumefaciens complex</taxon>
    </lineage>
</organism>
<protein>
    <recommendedName>
        <fullName evidence="3">DUF1653 domain-containing protein</fullName>
    </recommendedName>
</protein>
<dbReference type="Proteomes" id="UP000198917">
    <property type="component" value="Unassembled WGS sequence"/>
</dbReference>
<gene>
    <name evidence="1" type="ORF">SAMN05428983_0855</name>
</gene>
<comment type="caution">
    <text evidence="1">The sequence shown here is derived from an EMBL/GenBank/DDBJ whole genome shotgun (WGS) entry which is preliminary data.</text>
</comment>
<reference evidence="1 2" key="1">
    <citation type="submission" date="2016-10" db="EMBL/GenBank/DDBJ databases">
        <authorList>
            <person name="Varghese N."/>
            <person name="Submissions S."/>
        </authorList>
    </citation>
    <scope>NUCLEOTIDE SEQUENCE [LARGE SCALE GENOMIC DNA]</scope>
    <source>
        <strain evidence="1 2">PDC82</strain>
    </source>
</reference>
<accession>A0A7Z7FNV0</accession>
<name>A0A7Z7FNV0_9HYPH</name>
<dbReference type="AlphaFoldDB" id="A0A7Z7FNV0"/>
<sequence>MTNRDEISKDVDDLFAGWFNGHFVEADKNDIIDLVMKHGAATAPTPTHRHKKRGTEYELLGVGKMQAEKWFEYDTGASTDMREVAIYRSIDDGSLWVRPREEFEDGRFEPLASLLPTVWIMRTVDGGVYPIQPTDKCKPEDHGKLNDHLTSIEDLVGNVLWQREENAE</sequence>
<evidence type="ECO:0000313" key="2">
    <source>
        <dbReference type="Proteomes" id="UP000198917"/>
    </source>
</evidence>
<evidence type="ECO:0008006" key="3">
    <source>
        <dbReference type="Google" id="ProtNLM"/>
    </source>
</evidence>
<dbReference type="EMBL" id="FNEW01000001">
    <property type="protein sequence ID" value="SDJ25759.1"/>
    <property type="molecule type" value="Genomic_DNA"/>
</dbReference>
<dbReference type="RefSeq" id="WP_167305532.1">
    <property type="nucleotide sequence ID" value="NZ_FNEW01000001.1"/>
</dbReference>
<proteinExistence type="predicted"/>
<evidence type="ECO:0000313" key="1">
    <source>
        <dbReference type="EMBL" id="SDJ25759.1"/>
    </source>
</evidence>